<accession>A0ABD3FA98</accession>
<comment type="caution">
    <text evidence="2">The sequence shown here is derived from an EMBL/GenBank/DDBJ whole genome shotgun (WGS) entry which is preliminary data.</text>
</comment>
<evidence type="ECO:0000313" key="2">
    <source>
        <dbReference type="EMBL" id="KAL3663658.1"/>
    </source>
</evidence>
<organism evidence="2 3">
    <name type="scientific">Phytophthora oleae</name>
    <dbReference type="NCBI Taxonomy" id="2107226"/>
    <lineage>
        <taxon>Eukaryota</taxon>
        <taxon>Sar</taxon>
        <taxon>Stramenopiles</taxon>
        <taxon>Oomycota</taxon>
        <taxon>Peronosporomycetes</taxon>
        <taxon>Peronosporales</taxon>
        <taxon>Peronosporaceae</taxon>
        <taxon>Phytophthora</taxon>
    </lineage>
</organism>
<sequence length="105" mass="11558">MQEFQIPAPVVEQWQQQLAEEDASEQEEEEALAAAATSPRRETSDSDYNPSRQSTSASSACTPSPKSILRRHESLPTGKRAQVATPDERKEIAGLWSISTAKQCL</sequence>
<gene>
    <name evidence="2" type="ORF">V7S43_011073</name>
</gene>
<feature type="compositionally biased region" description="Acidic residues" evidence="1">
    <location>
        <begin position="19"/>
        <end position="31"/>
    </location>
</feature>
<dbReference type="EMBL" id="JBIMZQ010000026">
    <property type="protein sequence ID" value="KAL3663658.1"/>
    <property type="molecule type" value="Genomic_DNA"/>
</dbReference>
<evidence type="ECO:0000256" key="1">
    <source>
        <dbReference type="SAM" id="MobiDB-lite"/>
    </source>
</evidence>
<dbReference type="Proteomes" id="UP001632037">
    <property type="component" value="Unassembled WGS sequence"/>
</dbReference>
<proteinExistence type="predicted"/>
<evidence type="ECO:0000313" key="3">
    <source>
        <dbReference type="Proteomes" id="UP001632037"/>
    </source>
</evidence>
<feature type="compositionally biased region" description="Low complexity" evidence="1">
    <location>
        <begin position="54"/>
        <end position="67"/>
    </location>
</feature>
<reference evidence="2 3" key="1">
    <citation type="submission" date="2024-09" db="EMBL/GenBank/DDBJ databases">
        <title>Genome sequencing and assembly of Phytophthora oleae, isolate VK10A, causative agent of rot of olive drupes.</title>
        <authorList>
            <person name="Conti Taguali S."/>
            <person name="Riolo M."/>
            <person name="La Spada F."/>
            <person name="Cacciola S.O."/>
            <person name="Dionisio G."/>
        </authorList>
    </citation>
    <scope>NUCLEOTIDE SEQUENCE [LARGE SCALE GENOMIC DNA]</scope>
    <source>
        <strain evidence="2 3">VK10A</strain>
    </source>
</reference>
<protein>
    <submittedName>
        <fullName evidence="2">Uncharacterized protein</fullName>
    </submittedName>
</protein>
<name>A0ABD3FA98_9STRA</name>
<keyword evidence="3" id="KW-1185">Reference proteome</keyword>
<feature type="region of interest" description="Disordered" evidence="1">
    <location>
        <begin position="1"/>
        <end position="89"/>
    </location>
</feature>
<dbReference type="AlphaFoldDB" id="A0ABD3FA98"/>